<dbReference type="PRINTS" id="PR00419">
    <property type="entry name" value="ADXRDTASE"/>
</dbReference>
<proteinExistence type="predicted"/>
<protein>
    <recommendedName>
        <fullName evidence="2">Amine oxidase domain-containing protein</fullName>
    </recommendedName>
</protein>
<feature type="non-terminal residue" evidence="1">
    <location>
        <position position="229"/>
    </location>
</feature>
<dbReference type="PANTHER" id="PTHR10668:SF103">
    <property type="entry name" value="PYRIDINE NUCLEOTIDE-DISULFIDE OXIDOREDUCTASE DOMAIN-CONTAINING PROTEIN 2"/>
    <property type="match status" value="1"/>
</dbReference>
<accession>X0VHX9</accession>
<dbReference type="InterPro" id="IPR036188">
    <property type="entry name" value="FAD/NAD-bd_sf"/>
</dbReference>
<reference evidence="1" key="1">
    <citation type="journal article" date="2014" name="Front. Microbiol.">
        <title>High frequency of phylogenetically diverse reductive dehalogenase-homologous genes in deep subseafloor sedimentary metagenomes.</title>
        <authorList>
            <person name="Kawai M."/>
            <person name="Futagami T."/>
            <person name="Toyoda A."/>
            <person name="Takaki Y."/>
            <person name="Nishi S."/>
            <person name="Hori S."/>
            <person name="Arai W."/>
            <person name="Tsubouchi T."/>
            <person name="Morono Y."/>
            <person name="Uchiyama I."/>
            <person name="Ito T."/>
            <person name="Fujiyama A."/>
            <person name="Inagaki F."/>
            <person name="Takami H."/>
        </authorList>
    </citation>
    <scope>NUCLEOTIDE SEQUENCE</scope>
    <source>
        <strain evidence="1">Expedition CK06-06</strain>
    </source>
</reference>
<comment type="caution">
    <text evidence="1">The sequence shown here is derived from an EMBL/GenBank/DDBJ whole genome shotgun (WGS) entry which is preliminary data.</text>
</comment>
<gene>
    <name evidence="1" type="ORF">S01H1_50784</name>
</gene>
<sequence length="229" mass="25615">MSGKYDVVILGGGPNGLICGAYLAKAGLKVVVLDKRNEIGGGLATEEITIPTFFHNSHAIYMMMVDYAPAYNDLQLEENYNIKHVHPPLQFAMPFPDGSCLCLYKDVDKTCNSIAKFSKKDAETYREVSRKYKEYVHKFLAPATYYPPASILDAATKMQQTDIGRELFELTDKSPQSIVEELFEEEHVRALMLYVAGMWGLDYDGTGLGYLVPLYLNRATNYRLVVGGS</sequence>
<dbReference type="AlphaFoldDB" id="X0VHX9"/>
<dbReference type="Gene3D" id="3.50.50.60">
    <property type="entry name" value="FAD/NAD(P)-binding domain"/>
    <property type="match status" value="1"/>
</dbReference>
<dbReference type="SUPFAM" id="SSF51905">
    <property type="entry name" value="FAD/NAD(P)-binding domain"/>
    <property type="match status" value="1"/>
</dbReference>
<evidence type="ECO:0000313" key="1">
    <source>
        <dbReference type="EMBL" id="GAG17894.1"/>
    </source>
</evidence>
<name>X0VHX9_9ZZZZ</name>
<dbReference type="Pfam" id="PF13450">
    <property type="entry name" value="NAD_binding_8"/>
    <property type="match status" value="1"/>
</dbReference>
<evidence type="ECO:0008006" key="2">
    <source>
        <dbReference type="Google" id="ProtNLM"/>
    </source>
</evidence>
<dbReference type="PANTHER" id="PTHR10668">
    <property type="entry name" value="PHYTOENE DEHYDROGENASE"/>
    <property type="match status" value="1"/>
</dbReference>
<organism evidence="1">
    <name type="scientific">marine sediment metagenome</name>
    <dbReference type="NCBI Taxonomy" id="412755"/>
    <lineage>
        <taxon>unclassified sequences</taxon>
        <taxon>metagenomes</taxon>
        <taxon>ecological metagenomes</taxon>
    </lineage>
</organism>
<dbReference type="EMBL" id="BARS01032736">
    <property type="protein sequence ID" value="GAG17894.1"/>
    <property type="molecule type" value="Genomic_DNA"/>
</dbReference>